<dbReference type="STRING" id="37992.A0A4Z0YXZ9"/>
<proteinExistence type="predicted"/>
<reference evidence="3 4" key="1">
    <citation type="submission" date="2019-03" db="EMBL/GenBank/DDBJ databases">
        <title>Draft genome sequence of Xylaria hypoxylon DSM 108379, a ubiquitous saprotrophic-parasitic fungi on hardwood.</title>
        <authorList>
            <person name="Buettner E."/>
            <person name="Leonhardt S."/>
            <person name="Gebauer A.M."/>
            <person name="Liers C."/>
            <person name="Hofrichter M."/>
            <person name="Kellner H."/>
        </authorList>
    </citation>
    <scope>NUCLEOTIDE SEQUENCE [LARGE SCALE GENOMIC DNA]</scope>
    <source>
        <strain evidence="3 4">DSM 108379</strain>
    </source>
</reference>
<dbReference type="Proteomes" id="UP000297716">
    <property type="component" value="Unassembled WGS sequence"/>
</dbReference>
<dbReference type="PANTHER" id="PTHR36182">
    <property type="entry name" value="PROTEIN, PUTATIVE (AFU_ORTHOLOGUE AFUA_6G10930)-RELATED"/>
    <property type="match status" value="1"/>
</dbReference>
<feature type="compositionally biased region" description="Low complexity" evidence="1">
    <location>
        <begin position="81"/>
        <end position="170"/>
    </location>
</feature>
<protein>
    <recommendedName>
        <fullName evidence="5">CBM1 domain-containing protein</fullName>
    </recommendedName>
</protein>
<dbReference type="PANTHER" id="PTHR36182:SF2">
    <property type="entry name" value="LYTIC POLYSACCHARIDE MONOOXYGENASE"/>
    <property type="match status" value="1"/>
</dbReference>
<evidence type="ECO:0000256" key="1">
    <source>
        <dbReference type="SAM" id="MobiDB-lite"/>
    </source>
</evidence>
<name>A0A4Z0YXZ9_9PEZI</name>
<dbReference type="AlphaFoldDB" id="A0A4Z0YXZ9"/>
<evidence type="ECO:0000256" key="2">
    <source>
        <dbReference type="SAM" id="SignalP"/>
    </source>
</evidence>
<feature type="chain" id="PRO_5021433148" description="CBM1 domain-containing protein" evidence="2">
    <location>
        <begin position="19"/>
        <end position="383"/>
    </location>
</feature>
<gene>
    <name evidence="3" type="ORF">E0Z10_g5428</name>
</gene>
<evidence type="ECO:0008006" key="5">
    <source>
        <dbReference type="Google" id="ProtNLM"/>
    </source>
</evidence>
<feature type="signal peptide" evidence="2">
    <location>
        <begin position="1"/>
        <end position="18"/>
    </location>
</feature>
<keyword evidence="4" id="KW-1185">Reference proteome</keyword>
<evidence type="ECO:0000313" key="3">
    <source>
        <dbReference type="EMBL" id="TGJ83353.1"/>
    </source>
</evidence>
<keyword evidence="2" id="KW-0732">Signal</keyword>
<evidence type="ECO:0000313" key="4">
    <source>
        <dbReference type="Proteomes" id="UP000297716"/>
    </source>
</evidence>
<organism evidence="3 4">
    <name type="scientific">Xylaria hypoxylon</name>
    <dbReference type="NCBI Taxonomy" id="37992"/>
    <lineage>
        <taxon>Eukaryota</taxon>
        <taxon>Fungi</taxon>
        <taxon>Dikarya</taxon>
        <taxon>Ascomycota</taxon>
        <taxon>Pezizomycotina</taxon>
        <taxon>Sordariomycetes</taxon>
        <taxon>Xylariomycetidae</taxon>
        <taxon>Xylariales</taxon>
        <taxon>Xylariaceae</taxon>
        <taxon>Xylaria</taxon>
    </lineage>
</organism>
<dbReference type="OrthoDB" id="3552888at2759"/>
<dbReference type="EMBL" id="SKBN01000097">
    <property type="protein sequence ID" value="TGJ83353.1"/>
    <property type="molecule type" value="Genomic_DNA"/>
</dbReference>
<comment type="caution">
    <text evidence="3">The sequence shown here is derived from an EMBL/GenBank/DDBJ whole genome shotgun (WGS) entry which is preliminary data.</text>
</comment>
<feature type="region of interest" description="Disordered" evidence="1">
    <location>
        <begin position="81"/>
        <end position="174"/>
    </location>
</feature>
<sequence>MQYASILFTLFWAVGAYAKSGPSAAQNIQVRSHEAPIDEVISPLVARERLERRGDPCSVFWTADPPSSCDAPTIVVAPSTTATTTSPVSTKATTTSPVSTKATTTSPVSTKATTTSPVSTKATTTSPVSTKATTTSPVSTKATTTSPVSTKATTTSAAAIPTHTPSSSAGSGSGGVVAGACASEGMWNCIGGTTYQQCGSGHWSTVVPMPAGTKCTLGMNMDLGMVAAGSKARSPHGHRNRRDTYPINCHLHDWPSASVDSIKQAYSWFYQLWAPLEADAQHCRRIACFGDSGVWLCADSLDYKNVNSVTIADKMNELLDGDNGCLDKGNKNLVQGQVSLGLDFSELFALPVNFAFILPSLKGKIHIPDEYSRFGEGCLPLSK</sequence>
<accession>A0A4Z0YXZ9</accession>